<reference evidence="1" key="1">
    <citation type="submission" date="2021-06" db="EMBL/GenBank/DDBJ databases">
        <authorList>
            <person name="Kallberg Y."/>
            <person name="Tangrot J."/>
            <person name="Rosling A."/>
        </authorList>
    </citation>
    <scope>NUCLEOTIDE SEQUENCE</scope>
    <source>
        <strain evidence="1">AU212A</strain>
    </source>
</reference>
<evidence type="ECO:0000313" key="1">
    <source>
        <dbReference type="EMBL" id="CAG8612185.1"/>
    </source>
</evidence>
<proteinExistence type="predicted"/>
<sequence length="431" mass="48827">ALLEVPRVSAQMLALVTGKIQSLARAFSPAQVKTVEDIQWLVGNLRSWNRYLAWKPSKTKVVFVDASIIGWCGVYQELIAARNWTYRLTANVIAQLEAIAVLRKVIAREIWKVCLDKDMRSTVQEGGSRFAVAIRNNSTRPVRLFEAIQQQSLEAKSNLNRLIKKLLEHADFLVKNAISDAYRKRLVKVWSMFVEFTKRVRYKSYSASVTVVAAYLAWLEISGRSSELVSCLVAISRMHKLRGLYDPTKSSVIQAVVIGIKRAICDLAFVTLSLRTIRRPGKLCELKVKDLYLRDELLWIRINRSKTDQLAKEKFVPIEQTNSRYCPVRRVVEYFKIRPKTEDNAPFFLFKTGKKMTVSSVLAIVKRFADYTNLQDKFTAHSLRIGEATVAMRGGLMIEQIQAIGGKVSEVAQLYMLSVGIAELEASALMG</sequence>
<feature type="non-terminal residue" evidence="1">
    <location>
        <position position="1"/>
    </location>
</feature>
<organism evidence="1 2">
    <name type="scientific">Scutellospora calospora</name>
    <dbReference type="NCBI Taxonomy" id="85575"/>
    <lineage>
        <taxon>Eukaryota</taxon>
        <taxon>Fungi</taxon>
        <taxon>Fungi incertae sedis</taxon>
        <taxon>Mucoromycota</taxon>
        <taxon>Glomeromycotina</taxon>
        <taxon>Glomeromycetes</taxon>
        <taxon>Diversisporales</taxon>
        <taxon>Gigasporaceae</taxon>
        <taxon>Scutellospora</taxon>
    </lineage>
</organism>
<dbReference type="Proteomes" id="UP000789860">
    <property type="component" value="Unassembled WGS sequence"/>
</dbReference>
<accession>A0ACA9MV71</accession>
<keyword evidence="2" id="KW-1185">Reference proteome</keyword>
<comment type="caution">
    <text evidence="1">The sequence shown here is derived from an EMBL/GenBank/DDBJ whole genome shotgun (WGS) entry which is preliminary data.</text>
</comment>
<evidence type="ECO:0000313" key="2">
    <source>
        <dbReference type="Proteomes" id="UP000789860"/>
    </source>
</evidence>
<feature type="non-terminal residue" evidence="1">
    <location>
        <position position="431"/>
    </location>
</feature>
<gene>
    <name evidence="1" type="ORF">SCALOS_LOCUS7332</name>
</gene>
<protein>
    <submittedName>
        <fullName evidence="1">2585_t:CDS:1</fullName>
    </submittedName>
</protein>
<dbReference type="EMBL" id="CAJVPM010016124">
    <property type="protein sequence ID" value="CAG8612185.1"/>
    <property type="molecule type" value="Genomic_DNA"/>
</dbReference>
<name>A0ACA9MV71_9GLOM</name>